<name>A0A927D9Z1_9RHOB</name>
<proteinExistence type="predicted"/>
<dbReference type="SUPFAM" id="SSF159594">
    <property type="entry name" value="XCC0632-like"/>
    <property type="match status" value="1"/>
</dbReference>
<evidence type="ECO:0000313" key="2">
    <source>
        <dbReference type="EMBL" id="MBD3665431.1"/>
    </source>
</evidence>
<dbReference type="InterPro" id="IPR005586">
    <property type="entry name" value="ABC_trans_aux"/>
</dbReference>
<evidence type="ECO:0000259" key="1">
    <source>
        <dbReference type="Pfam" id="PF03886"/>
    </source>
</evidence>
<gene>
    <name evidence="2" type="ORF">H9Q16_15970</name>
</gene>
<comment type="caution">
    <text evidence="2">The sequence shown here is derived from an EMBL/GenBank/DDBJ whole genome shotgun (WGS) entry which is preliminary data.</text>
</comment>
<dbReference type="EMBL" id="JACTAG010000002">
    <property type="protein sequence ID" value="MBD3665431.1"/>
    <property type="molecule type" value="Genomic_DNA"/>
</dbReference>
<protein>
    <submittedName>
        <fullName evidence="2">Membrane integrity-associated transporter subunit PqiC</fullName>
    </submittedName>
</protein>
<dbReference type="AlphaFoldDB" id="A0A927D9Z1"/>
<evidence type="ECO:0000313" key="3">
    <source>
        <dbReference type="Proteomes" id="UP000635142"/>
    </source>
</evidence>
<organism evidence="2 3">
    <name type="scientific">Sulfitobacter aestuariivivens</name>
    <dbReference type="NCBI Taxonomy" id="2766981"/>
    <lineage>
        <taxon>Bacteria</taxon>
        <taxon>Pseudomonadati</taxon>
        <taxon>Pseudomonadota</taxon>
        <taxon>Alphaproteobacteria</taxon>
        <taxon>Rhodobacterales</taxon>
        <taxon>Roseobacteraceae</taxon>
        <taxon>Sulfitobacter</taxon>
    </lineage>
</organism>
<dbReference type="RefSeq" id="WP_191076406.1">
    <property type="nucleotide sequence ID" value="NZ_JACTAG010000002.1"/>
</dbReference>
<dbReference type="PROSITE" id="PS51257">
    <property type="entry name" value="PROKAR_LIPOPROTEIN"/>
    <property type="match status" value="1"/>
</dbReference>
<dbReference type="Gene3D" id="3.40.50.10610">
    <property type="entry name" value="ABC-type transport auxiliary lipoprotein component"/>
    <property type="match status" value="1"/>
</dbReference>
<sequence>MAEMIRRTFLLGMVSSVSSCGTLSVLSEASEPLDTYDLLPAAGSKRGKRTSRTLLVARPQASAALATDRIVIKPDPAAITYLPDARWSDELPAMLQNLLVRSISETDRVAYVGHVEGGPVPDKALLVRIDRFEVEAHKDGSFEVGVDVFLSMINDRDQWVTDTRRFAQRATIASNRTREIVTAFQAIMDVLLPEMSNWAVQQM</sequence>
<dbReference type="Pfam" id="PF03886">
    <property type="entry name" value="ABC_trans_aux"/>
    <property type="match status" value="1"/>
</dbReference>
<keyword evidence="3" id="KW-1185">Reference proteome</keyword>
<accession>A0A927D9Z1</accession>
<dbReference type="Proteomes" id="UP000635142">
    <property type="component" value="Unassembled WGS sequence"/>
</dbReference>
<reference evidence="2" key="1">
    <citation type="submission" date="2020-08" db="EMBL/GenBank/DDBJ databases">
        <title>Sulfitobacter aestuariivivens sp. nov., isolated from a tidal flat.</title>
        <authorList>
            <person name="Park S."/>
            <person name="Yoon J.-H."/>
        </authorList>
    </citation>
    <scope>NUCLEOTIDE SEQUENCE</scope>
    <source>
        <strain evidence="2">TSTF-M16</strain>
    </source>
</reference>
<feature type="domain" description="ABC-type transport auxiliary lipoprotein component" evidence="1">
    <location>
        <begin position="36"/>
        <end position="192"/>
    </location>
</feature>